<organism evidence="2 3">
    <name type="scientific">Puccinia coronata f. sp. avenae</name>
    <dbReference type="NCBI Taxonomy" id="200324"/>
    <lineage>
        <taxon>Eukaryota</taxon>
        <taxon>Fungi</taxon>
        <taxon>Dikarya</taxon>
        <taxon>Basidiomycota</taxon>
        <taxon>Pucciniomycotina</taxon>
        <taxon>Pucciniomycetes</taxon>
        <taxon>Pucciniales</taxon>
        <taxon>Pucciniaceae</taxon>
        <taxon>Puccinia</taxon>
    </lineage>
</organism>
<dbReference type="EMBL" id="PGCI01000075">
    <property type="protein sequence ID" value="PLW42777.1"/>
    <property type="molecule type" value="Genomic_DNA"/>
</dbReference>
<accession>A0A2N5UYK2</accession>
<reference evidence="2 3" key="1">
    <citation type="submission" date="2017-11" db="EMBL/GenBank/DDBJ databases">
        <title>De novo assembly and phasing of dikaryotic genomes from two isolates of Puccinia coronata f. sp. avenae, the causal agent of oat crown rust.</title>
        <authorList>
            <person name="Miller M.E."/>
            <person name="Zhang Y."/>
            <person name="Omidvar V."/>
            <person name="Sperschneider J."/>
            <person name="Schwessinger B."/>
            <person name="Raley C."/>
            <person name="Palmer J.M."/>
            <person name="Garnica D."/>
            <person name="Upadhyaya N."/>
            <person name="Rathjen J."/>
            <person name="Taylor J.M."/>
            <person name="Park R.F."/>
            <person name="Dodds P.N."/>
            <person name="Hirsch C.D."/>
            <person name="Kianian S.F."/>
            <person name="Figueroa M."/>
        </authorList>
    </citation>
    <scope>NUCLEOTIDE SEQUENCE [LARGE SCALE GENOMIC DNA]</scope>
    <source>
        <strain evidence="2">12SD80</strain>
    </source>
</reference>
<evidence type="ECO:0000313" key="2">
    <source>
        <dbReference type="EMBL" id="PLW42777.1"/>
    </source>
</evidence>
<comment type="caution">
    <text evidence="2">The sequence shown here is derived from an EMBL/GenBank/DDBJ whole genome shotgun (WGS) entry which is preliminary data.</text>
</comment>
<feature type="region of interest" description="Disordered" evidence="1">
    <location>
        <begin position="66"/>
        <end position="89"/>
    </location>
</feature>
<name>A0A2N5UYK2_9BASI</name>
<dbReference type="Proteomes" id="UP000235392">
    <property type="component" value="Unassembled WGS sequence"/>
</dbReference>
<sequence length="108" mass="12034">MFLSRGLQRWNGQRNSCTQPNSAGSHAAANATNHKKEVVAVEKANKTPPYDLSTISWPSRQIKLTPTPSLVQKKKKSPKKSLSKVMHQSKQLLKLTHGDESFNMEVGH</sequence>
<gene>
    <name evidence="2" type="ORF">PCASD_06862</name>
</gene>
<feature type="region of interest" description="Disordered" evidence="1">
    <location>
        <begin position="1"/>
        <end position="34"/>
    </location>
</feature>
<proteinExistence type="predicted"/>
<evidence type="ECO:0000256" key="1">
    <source>
        <dbReference type="SAM" id="MobiDB-lite"/>
    </source>
</evidence>
<dbReference type="AlphaFoldDB" id="A0A2N5UYK2"/>
<feature type="compositionally biased region" description="Basic residues" evidence="1">
    <location>
        <begin position="72"/>
        <end position="82"/>
    </location>
</feature>
<evidence type="ECO:0000313" key="3">
    <source>
        <dbReference type="Proteomes" id="UP000235392"/>
    </source>
</evidence>
<feature type="compositionally biased region" description="Polar residues" evidence="1">
    <location>
        <begin position="10"/>
        <end position="24"/>
    </location>
</feature>
<protein>
    <submittedName>
        <fullName evidence="2">Uncharacterized protein</fullName>
    </submittedName>
</protein>